<dbReference type="InterPro" id="IPR003175">
    <property type="entry name" value="CDI_dom"/>
</dbReference>
<dbReference type="Pfam" id="PF02234">
    <property type="entry name" value="CDI"/>
    <property type="match status" value="1"/>
</dbReference>
<dbReference type="PANTHER" id="PTHR10265">
    <property type="entry name" value="CYCLIN-DEPENDENT KINASE INHIBITOR 1"/>
    <property type="match status" value="1"/>
</dbReference>
<evidence type="ECO:0000313" key="9">
    <source>
        <dbReference type="Proteomes" id="UP001303046"/>
    </source>
</evidence>
<dbReference type="Proteomes" id="UP001303046">
    <property type="component" value="Unassembled WGS sequence"/>
</dbReference>
<keyword evidence="4" id="KW-0539">Nucleus</keyword>
<keyword evidence="9" id="KW-1185">Reference proteome</keyword>
<dbReference type="InterPro" id="IPR044898">
    <property type="entry name" value="CDI_dom_sf"/>
</dbReference>
<reference evidence="8 9" key="1">
    <citation type="submission" date="2023-08" db="EMBL/GenBank/DDBJ databases">
        <title>A Necator americanus chromosomal reference genome.</title>
        <authorList>
            <person name="Ilik V."/>
            <person name="Petrzelkova K.J."/>
            <person name="Pardy F."/>
            <person name="Fuh T."/>
            <person name="Niatou-Singa F.S."/>
            <person name="Gouil Q."/>
            <person name="Baker L."/>
            <person name="Ritchie M.E."/>
            <person name="Jex A.R."/>
            <person name="Gazzola D."/>
            <person name="Li H."/>
            <person name="Toshio Fujiwara R."/>
            <person name="Zhan B."/>
            <person name="Aroian R.V."/>
            <person name="Pafco B."/>
            <person name="Schwarz E.M."/>
        </authorList>
    </citation>
    <scope>NUCLEOTIDE SEQUENCE [LARGE SCALE GENOMIC DNA]</scope>
    <source>
        <strain evidence="8 9">Aroian</strain>
        <tissue evidence="8">Whole animal</tissue>
    </source>
</reference>
<evidence type="ECO:0000313" key="8">
    <source>
        <dbReference type="EMBL" id="KAK6737143.1"/>
    </source>
</evidence>
<dbReference type="PANTHER" id="PTHR10265:SF45">
    <property type="entry name" value="DACAPO"/>
    <property type="match status" value="1"/>
</dbReference>
<evidence type="ECO:0000256" key="4">
    <source>
        <dbReference type="ARBA" id="ARBA00023242"/>
    </source>
</evidence>
<sequence>MYFSFHSVNLRHRMSSSSSSAKTKRSARRCLFGRADPALTQQWLNDRLEEIRRREEAKWGFNFSCEVPLPGTSEYEFSPIAEESVPEFYRTKLISSAVTSPAKENRTELSISDDSDSSMMDMSMSPITPAKREHATPKKRHGKVTDYMVVRKKRLQHSPKRLDIVLPEGGRLAARV</sequence>
<comment type="similarity">
    <text evidence="2">Belongs to the CDI family.</text>
</comment>
<evidence type="ECO:0000259" key="7">
    <source>
        <dbReference type="Pfam" id="PF02234"/>
    </source>
</evidence>
<feature type="domain" description="Cyclin-dependent kinase inhibitor" evidence="7">
    <location>
        <begin position="30"/>
        <end position="76"/>
    </location>
</feature>
<evidence type="ECO:0000256" key="1">
    <source>
        <dbReference type="ARBA" id="ARBA00004123"/>
    </source>
</evidence>
<evidence type="ECO:0000256" key="5">
    <source>
        <dbReference type="ARBA" id="ARBA00023306"/>
    </source>
</evidence>
<keyword evidence="3" id="KW-0649">Protein kinase inhibitor</keyword>
<accession>A0ABR1CFE0</accession>
<comment type="subcellular location">
    <subcellularLocation>
        <location evidence="1">Nucleus</location>
    </subcellularLocation>
</comment>
<proteinExistence type="inferred from homology"/>
<evidence type="ECO:0000256" key="2">
    <source>
        <dbReference type="ARBA" id="ARBA00006726"/>
    </source>
</evidence>
<evidence type="ECO:0000256" key="3">
    <source>
        <dbReference type="ARBA" id="ARBA00023013"/>
    </source>
</evidence>
<protein>
    <recommendedName>
        <fullName evidence="7">Cyclin-dependent kinase inhibitor domain-containing protein</fullName>
    </recommendedName>
</protein>
<keyword evidence="5" id="KW-0131">Cell cycle</keyword>
<gene>
    <name evidence="8" type="primary">Necator_chrII.g7481</name>
    <name evidence="8" type="ORF">RB195_019687</name>
</gene>
<comment type="caution">
    <text evidence="8">The sequence shown here is derived from an EMBL/GenBank/DDBJ whole genome shotgun (WGS) entry which is preliminary data.</text>
</comment>
<name>A0ABR1CFE0_NECAM</name>
<feature type="region of interest" description="Disordered" evidence="6">
    <location>
        <begin position="99"/>
        <end position="122"/>
    </location>
</feature>
<dbReference type="EMBL" id="JAVFWL010000002">
    <property type="protein sequence ID" value="KAK6737143.1"/>
    <property type="molecule type" value="Genomic_DNA"/>
</dbReference>
<organism evidence="8 9">
    <name type="scientific">Necator americanus</name>
    <name type="common">Human hookworm</name>
    <dbReference type="NCBI Taxonomy" id="51031"/>
    <lineage>
        <taxon>Eukaryota</taxon>
        <taxon>Metazoa</taxon>
        <taxon>Ecdysozoa</taxon>
        <taxon>Nematoda</taxon>
        <taxon>Chromadorea</taxon>
        <taxon>Rhabditida</taxon>
        <taxon>Rhabditina</taxon>
        <taxon>Rhabditomorpha</taxon>
        <taxon>Strongyloidea</taxon>
        <taxon>Ancylostomatidae</taxon>
        <taxon>Bunostominae</taxon>
        <taxon>Necator</taxon>
    </lineage>
</organism>
<dbReference type="Gene3D" id="4.10.365.10">
    <property type="entry name" value="p27"/>
    <property type="match status" value="1"/>
</dbReference>
<evidence type="ECO:0000256" key="6">
    <source>
        <dbReference type="SAM" id="MobiDB-lite"/>
    </source>
</evidence>